<dbReference type="SUPFAM" id="SSF103473">
    <property type="entry name" value="MFS general substrate transporter"/>
    <property type="match status" value="1"/>
</dbReference>
<feature type="transmembrane region" description="Helical" evidence="2">
    <location>
        <begin position="251"/>
        <end position="273"/>
    </location>
</feature>
<dbReference type="STRING" id="857566.A0A1E3PCM3"/>
<dbReference type="GO" id="GO:0016020">
    <property type="term" value="C:membrane"/>
    <property type="evidence" value="ECO:0007669"/>
    <property type="project" value="UniProtKB-SubCell"/>
</dbReference>
<feature type="transmembrane region" description="Helical" evidence="2">
    <location>
        <begin position="293"/>
        <end position="318"/>
    </location>
</feature>
<keyword evidence="2" id="KW-0812">Transmembrane</keyword>
<keyword evidence="4" id="KW-1185">Reference proteome</keyword>
<sequence length="448" mass="47186">MVFLSATQSFVLGDIFGLRKNIGRYVGTLGFADEIVVICMSPLWGTLSDRIGARPVAVVGALAMATSLLVYTEVSSVYPWLLLCRVLFAVGASAATSMITAILAPMSRYNMDLRALITTTMAWRHPMAPIAQAEPEVNHRGKLAGIVGTATGLGAVLAVTVLLPLPTRLDTTPSQPAVALRRTYGVVGALGLLTALIYFWGFASQSPASYSSGDEESNEEEVSPSYLSLLKSGFAVAGTDRAARQAYLGAFVARATTVITAVFIPMTVHSWYIESGKCHVGDSSALKESCRGAYIQAAILSGVINTCALVAAPLWGFAIDHFVGGAHRGLKWSGIMGLLATIGLVLSMCLNNGNITTSWGFISGVMLGVGEIGVMITSMSLCTSGEKSGSQHQSYSGAMAGVYSFSGGMGILVVSIIGGNWFDLWTKGPFVLLMICYVILLVVTFTNS</sequence>
<gene>
    <name evidence="3" type="ORF">NADFUDRAFT_84588</name>
</gene>
<dbReference type="EMBL" id="KV454416">
    <property type="protein sequence ID" value="ODQ63111.1"/>
    <property type="molecule type" value="Genomic_DNA"/>
</dbReference>
<dbReference type="AlphaFoldDB" id="A0A1E3PCM3"/>
<dbReference type="GO" id="GO:0022857">
    <property type="term" value="F:transmembrane transporter activity"/>
    <property type="evidence" value="ECO:0007669"/>
    <property type="project" value="InterPro"/>
</dbReference>
<feature type="transmembrane region" description="Helical" evidence="2">
    <location>
        <begin position="143"/>
        <end position="163"/>
    </location>
</feature>
<feature type="transmembrane region" description="Helical" evidence="2">
    <location>
        <begin position="428"/>
        <end position="446"/>
    </location>
</feature>
<dbReference type="InterPro" id="IPR011701">
    <property type="entry name" value="MFS"/>
</dbReference>
<dbReference type="PANTHER" id="PTHR23524">
    <property type="entry name" value="TRANSPORTER, PUTATIVE (AFU_ORTHOLOGUE AFUA_8G04850)-RELATED"/>
    <property type="match status" value="1"/>
</dbReference>
<protein>
    <submittedName>
        <fullName evidence="3">MFS general substrate transporter</fullName>
    </submittedName>
</protein>
<dbReference type="PANTHER" id="PTHR23524:SF1">
    <property type="entry name" value="MRH DOMAIN-CONTAINING PROTEIN-RELATED"/>
    <property type="match status" value="1"/>
</dbReference>
<dbReference type="CDD" id="cd06174">
    <property type="entry name" value="MFS"/>
    <property type="match status" value="1"/>
</dbReference>
<feature type="transmembrane region" description="Helical" evidence="2">
    <location>
        <begin position="77"/>
        <end position="104"/>
    </location>
</feature>
<dbReference type="OrthoDB" id="18110at2759"/>
<feature type="transmembrane region" description="Helical" evidence="2">
    <location>
        <begin position="183"/>
        <end position="203"/>
    </location>
</feature>
<feature type="transmembrane region" description="Helical" evidence="2">
    <location>
        <begin position="402"/>
        <end position="422"/>
    </location>
</feature>
<evidence type="ECO:0000313" key="4">
    <source>
        <dbReference type="Proteomes" id="UP000095009"/>
    </source>
</evidence>
<comment type="subcellular location">
    <subcellularLocation>
        <location evidence="1">Membrane</location>
        <topology evidence="1">Multi-pass membrane protein</topology>
    </subcellularLocation>
</comment>
<dbReference type="InterPro" id="IPR036259">
    <property type="entry name" value="MFS_trans_sf"/>
</dbReference>
<dbReference type="Gene3D" id="1.20.1250.20">
    <property type="entry name" value="MFS general substrate transporter like domains"/>
    <property type="match status" value="2"/>
</dbReference>
<dbReference type="Pfam" id="PF07690">
    <property type="entry name" value="MFS_1"/>
    <property type="match status" value="1"/>
</dbReference>
<keyword evidence="2" id="KW-1133">Transmembrane helix</keyword>
<proteinExistence type="predicted"/>
<feature type="transmembrane region" description="Helical" evidence="2">
    <location>
        <begin position="22"/>
        <end position="44"/>
    </location>
</feature>
<reference evidence="3 4" key="1">
    <citation type="journal article" date="2016" name="Proc. Natl. Acad. Sci. U.S.A.">
        <title>Comparative genomics of biotechnologically important yeasts.</title>
        <authorList>
            <person name="Riley R."/>
            <person name="Haridas S."/>
            <person name="Wolfe K.H."/>
            <person name="Lopes M.R."/>
            <person name="Hittinger C.T."/>
            <person name="Goeker M."/>
            <person name="Salamov A.A."/>
            <person name="Wisecaver J.H."/>
            <person name="Long T.M."/>
            <person name="Calvey C.H."/>
            <person name="Aerts A.L."/>
            <person name="Barry K.W."/>
            <person name="Choi C."/>
            <person name="Clum A."/>
            <person name="Coughlan A.Y."/>
            <person name="Deshpande S."/>
            <person name="Douglass A.P."/>
            <person name="Hanson S.J."/>
            <person name="Klenk H.-P."/>
            <person name="LaButti K.M."/>
            <person name="Lapidus A."/>
            <person name="Lindquist E.A."/>
            <person name="Lipzen A.M."/>
            <person name="Meier-Kolthoff J.P."/>
            <person name="Ohm R.A."/>
            <person name="Otillar R.P."/>
            <person name="Pangilinan J.L."/>
            <person name="Peng Y."/>
            <person name="Rokas A."/>
            <person name="Rosa C.A."/>
            <person name="Scheuner C."/>
            <person name="Sibirny A.A."/>
            <person name="Slot J.C."/>
            <person name="Stielow J.B."/>
            <person name="Sun H."/>
            <person name="Kurtzman C.P."/>
            <person name="Blackwell M."/>
            <person name="Grigoriev I.V."/>
            <person name="Jeffries T.W."/>
        </authorList>
    </citation>
    <scope>NUCLEOTIDE SEQUENCE [LARGE SCALE GENOMIC DNA]</scope>
    <source>
        <strain evidence="3 4">DSM 6958</strain>
    </source>
</reference>
<evidence type="ECO:0000256" key="1">
    <source>
        <dbReference type="ARBA" id="ARBA00004141"/>
    </source>
</evidence>
<evidence type="ECO:0000256" key="2">
    <source>
        <dbReference type="SAM" id="Phobius"/>
    </source>
</evidence>
<dbReference type="Proteomes" id="UP000095009">
    <property type="component" value="Unassembled WGS sequence"/>
</dbReference>
<accession>A0A1E3PCM3</accession>
<evidence type="ECO:0000313" key="3">
    <source>
        <dbReference type="EMBL" id="ODQ63111.1"/>
    </source>
</evidence>
<name>A0A1E3PCM3_9ASCO</name>
<feature type="transmembrane region" description="Helical" evidence="2">
    <location>
        <begin position="359"/>
        <end position="381"/>
    </location>
</feature>
<organism evidence="3 4">
    <name type="scientific">Nadsonia fulvescens var. elongata DSM 6958</name>
    <dbReference type="NCBI Taxonomy" id="857566"/>
    <lineage>
        <taxon>Eukaryota</taxon>
        <taxon>Fungi</taxon>
        <taxon>Dikarya</taxon>
        <taxon>Ascomycota</taxon>
        <taxon>Saccharomycotina</taxon>
        <taxon>Dipodascomycetes</taxon>
        <taxon>Dipodascales</taxon>
        <taxon>Dipodascales incertae sedis</taxon>
        <taxon>Nadsonia</taxon>
    </lineage>
</organism>
<keyword evidence="2" id="KW-0472">Membrane</keyword>
<feature type="transmembrane region" description="Helical" evidence="2">
    <location>
        <begin position="330"/>
        <end position="353"/>
    </location>
</feature>
<feature type="transmembrane region" description="Helical" evidence="2">
    <location>
        <begin position="51"/>
        <end position="71"/>
    </location>
</feature>